<evidence type="ECO:0000256" key="8">
    <source>
        <dbReference type="ARBA" id="ARBA00023160"/>
    </source>
</evidence>
<evidence type="ECO:0000256" key="12">
    <source>
        <dbReference type="HAMAP-Rule" id="MF_01815"/>
    </source>
</evidence>
<dbReference type="SUPFAM" id="SSF53901">
    <property type="entry name" value="Thiolase-like"/>
    <property type="match status" value="1"/>
</dbReference>
<evidence type="ECO:0000256" key="1">
    <source>
        <dbReference type="ARBA" id="ARBA00005194"/>
    </source>
</evidence>
<evidence type="ECO:0000256" key="7">
    <source>
        <dbReference type="ARBA" id="ARBA00023098"/>
    </source>
</evidence>
<evidence type="ECO:0000256" key="4">
    <source>
        <dbReference type="ARBA" id="ARBA00022516"/>
    </source>
</evidence>
<dbReference type="RefSeq" id="WP_047820798.1">
    <property type="nucleotide sequence ID" value="NZ_CP011770.1"/>
</dbReference>
<proteinExistence type="inferred from homology"/>
<comment type="subcellular location">
    <subcellularLocation>
        <location evidence="12">Cytoplasm</location>
    </subcellularLocation>
</comment>
<keyword evidence="12" id="KW-0963">Cytoplasm</keyword>
<comment type="domain">
    <text evidence="12">The last Arg residue of the ACP-binding site is essential for the weak association between ACP/AcpP and FabH.</text>
</comment>
<keyword evidence="10 12" id="KW-0012">Acyltransferase</keyword>
<dbReference type="FunFam" id="3.40.47.10:FF:000004">
    <property type="entry name" value="3-oxoacyl-[acyl-carrier-protein] synthase 3"/>
    <property type="match status" value="1"/>
</dbReference>
<dbReference type="AlphaFoldDB" id="A0A0G3XG11"/>
<comment type="similarity">
    <text evidence="2 12">Belongs to the thiolase-like superfamily. FabH family.</text>
</comment>
<evidence type="ECO:0000256" key="9">
    <source>
        <dbReference type="ARBA" id="ARBA00023268"/>
    </source>
</evidence>
<dbReference type="NCBIfam" id="TIGR00747">
    <property type="entry name" value="fabH"/>
    <property type="match status" value="1"/>
</dbReference>
<evidence type="ECO:0000256" key="3">
    <source>
        <dbReference type="ARBA" id="ARBA00012333"/>
    </source>
</evidence>
<dbReference type="Proteomes" id="UP000035287">
    <property type="component" value="Chromosome"/>
</dbReference>
<accession>A0A0G3XG11</accession>
<evidence type="ECO:0000256" key="11">
    <source>
        <dbReference type="ARBA" id="ARBA00051096"/>
    </source>
</evidence>
<dbReference type="InterPro" id="IPR016039">
    <property type="entry name" value="Thiolase-like"/>
</dbReference>
<feature type="active site" evidence="12">
    <location>
        <position position="253"/>
    </location>
</feature>
<organism evidence="13 14">
    <name type="scientific">Croceicoccus naphthovorans</name>
    <dbReference type="NCBI Taxonomy" id="1348774"/>
    <lineage>
        <taxon>Bacteria</taxon>
        <taxon>Pseudomonadati</taxon>
        <taxon>Pseudomonadota</taxon>
        <taxon>Alphaproteobacteria</taxon>
        <taxon>Sphingomonadales</taxon>
        <taxon>Erythrobacteraceae</taxon>
        <taxon>Croceicoccus</taxon>
    </lineage>
</organism>
<evidence type="ECO:0000256" key="2">
    <source>
        <dbReference type="ARBA" id="ARBA00008642"/>
    </source>
</evidence>
<dbReference type="OrthoDB" id="9815506at2"/>
<dbReference type="PANTHER" id="PTHR43091:SF1">
    <property type="entry name" value="BETA-KETOACYL-[ACYL-CARRIER-PROTEIN] SYNTHASE III, CHLOROPLASTIC"/>
    <property type="match status" value="1"/>
</dbReference>
<dbReference type="EMBL" id="CP011770">
    <property type="protein sequence ID" value="AKM10122.1"/>
    <property type="molecule type" value="Genomic_DNA"/>
</dbReference>
<evidence type="ECO:0000256" key="6">
    <source>
        <dbReference type="ARBA" id="ARBA00022832"/>
    </source>
</evidence>
<sequence length="326" mass="34128">MIKRAAVIGSGSALPAKAVSNAELAKQIDTSDEWIVERTGIKNRYIAGEGETTGTLATEAGRKAIEAAGLTPDQIDVIVLATATPDQTFPSTASSVQQALGCKSAFAFDVAAVCSGFLYALGTADSLLHRGMGKRALVIGAETFSRILDWEDRGTCVLFGDGAGAMVLELREYAEDEAATAPGLIATKLHTDGEHNGLLYVDGGPSTTQTVGKLRMAGREVFRHAVVNLANVLTEVLAETGHAASDIDWVVPHQANARILDATAKKLGLPAERMVKTVDQHANTSAASVPLAYDVAVKDGRIQPGDLVMLEAMGGGFTWGASLLRV</sequence>
<dbReference type="Pfam" id="PF08541">
    <property type="entry name" value="ACP_syn_III_C"/>
    <property type="match status" value="1"/>
</dbReference>
<dbReference type="NCBIfam" id="NF006829">
    <property type="entry name" value="PRK09352.1"/>
    <property type="match status" value="1"/>
</dbReference>
<dbReference type="GO" id="GO:0006633">
    <property type="term" value="P:fatty acid biosynthetic process"/>
    <property type="evidence" value="ECO:0007669"/>
    <property type="project" value="UniProtKB-UniRule"/>
</dbReference>
<comment type="catalytic activity">
    <reaction evidence="11">
        <text>malonyl-[ACP] + acetyl-CoA + H(+) = 3-oxobutanoyl-[ACP] + CO2 + CoA</text>
        <dbReference type="Rhea" id="RHEA:12080"/>
        <dbReference type="Rhea" id="RHEA-COMP:9623"/>
        <dbReference type="Rhea" id="RHEA-COMP:9625"/>
        <dbReference type="ChEBI" id="CHEBI:15378"/>
        <dbReference type="ChEBI" id="CHEBI:16526"/>
        <dbReference type="ChEBI" id="CHEBI:57287"/>
        <dbReference type="ChEBI" id="CHEBI:57288"/>
        <dbReference type="ChEBI" id="CHEBI:78449"/>
        <dbReference type="ChEBI" id="CHEBI:78450"/>
        <dbReference type="EC" id="2.3.1.180"/>
    </reaction>
    <physiologicalReaction direction="left-to-right" evidence="11">
        <dbReference type="Rhea" id="RHEA:12081"/>
    </physiologicalReaction>
</comment>
<dbReference type="PATRIC" id="fig|1348774.3.peg.1948"/>
<dbReference type="InterPro" id="IPR004655">
    <property type="entry name" value="FabH"/>
</dbReference>
<keyword evidence="8 12" id="KW-0275">Fatty acid biosynthesis</keyword>
<feature type="active site" evidence="12">
    <location>
        <position position="283"/>
    </location>
</feature>
<evidence type="ECO:0000313" key="14">
    <source>
        <dbReference type="Proteomes" id="UP000035287"/>
    </source>
</evidence>
<dbReference type="Gene3D" id="3.40.47.10">
    <property type="match status" value="1"/>
</dbReference>
<dbReference type="UniPathway" id="UPA00094"/>
<comment type="function">
    <text evidence="12">Catalyzes the condensation reaction of fatty acid synthesis by the addition to an acyl acceptor of two carbons from malonyl-ACP. Catalyzes the first condensation reaction which initiates fatty acid synthesis and may therefore play a role in governing the total rate of fatty acid production. Possesses both acetoacetyl-ACP synthase and acetyl transacylase activities. Its substrate specificity determines the biosynthesis of branched-chain and/or straight-chain of fatty acids.</text>
</comment>
<keyword evidence="14" id="KW-1185">Reference proteome</keyword>
<dbReference type="STRING" id="1348774.AB433_09280"/>
<keyword evidence="7 12" id="KW-0443">Lipid metabolism</keyword>
<keyword evidence="4 12" id="KW-0444">Lipid biosynthesis</keyword>
<dbReference type="GO" id="GO:0033818">
    <property type="term" value="F:beta-ketoacyl-acyl-carrier-protein synthase III activity"/>
    <property type="evidence" value="ECO:0007669"/>
    <property type="project" value="UniProtKB-UniRule"/>
</dbReference>
<dbReference type="CDD" id="cd00830">
    <property type="entry name" value="KAS_III"/>
    <property type="match status" value="1"/>
</dbReference>
<gene>
    <name evidence="12" type="primary">fabH</name>
    <name evidence="13" type="ORF">AB433_09280</name>
</gene>
<dbReference type="GO" id="GO:0004315">
    <property type="term" value="F:3-oxoacyl-[acyl-carrier-protein] synthase activity"/>
    <property type="evidence" value="ECO:0007669"/>
    <property type="project" value="InterPro"/>
</dbReference>
<dbReference type="InterPro" id="IPR013747">
    <property type="entry name" value="ACP_syn_III_C"/>
</dbReference>
<keyword evidence="6 12" id="KW-0276">Fatty acid metabolism</keyword>
<dbReference type="HAMAP" id="MF_01815">
    <property type="entry name" value="FabH"/>
    <property type="match status" value="1"/>
</dbReference>
<reference evidence="13 14" key="1">
    <citation type="submission" date="2015-06" db="EMBL/GenBank/DDBJ databases">
        <authorList>
            <person name="Zeng Y."/>
            <person name="Huang Y."/>
        </authorList>
    </citation>
    <scope>NUCLEOTIDE SEQUENCE [LARGE SCALE GENOMIC DNA]</scope>
    <source>
        <strain evidence="13 14">PQ-2</strain>
    </source>
</reference>
<feature type="region of interest" description="ACP-binding" evidence="12">
    <location>
        <begin position="254"/>
        <end position="258"/>
    </location>
</feature>
<name>A0A0G3XG11_9SPHN</name>
<dbReference type="GO" id="GO:0005737">
    <property type="term" value="C:cytoplasm"/>
    <property type="evidence" value="ECO:0007669"/>
    <property type="project" value="UniProtKB-SubCell"/>
</dbReference>
<dbReference type="InterPro" id="IPR013751">
    <property type="entry name" value="ACP_syn_III_N"/>
</dbReference>
<dbReference type="EC" id="2.3.1.180" evidence="3 12"/>
<evidence type="ECO:0000256" key="5">
    <source>
        <dbReference type="ARBA" id="ARBA00022679"/>
    </source>
</evidence>
<dbReference type="Pfam" id="PF08545">
    <property type="entry name" value="ACP_syn_III"/>
    <property type="match status" value="1"/>
</dbReference>
<keyword evidence="9 12" id="KW-0511">Multifunctional enzyme</keyword>
<comment type="subunit">
    <text evidence="12">Homodimer.</text>
</comment>
<protein>
    <recommendedName>
        <fullName evidence="3 12">Beta-ketoacyl-[acyl-carrier-protein] synthase III</fullName>
        <shortName evidence="12">Beta-ketoacyl-ACP synthase III</shortName>
        <shortName evidence="12">KAS III</shortName>
        <ecNumber evidence="3 12">2.3.1.180</ecNumber>
    </recommendedName>
    <alternativeName>
        <fullName evidence="12">3-oxoacyl-[acyl-carrier-protein] synthase 3</fullName>
    </alternativeName>
    <alternativeName>
        <fullName evidence="12">3-oxoacyl-[acyl-carrier-protein] synthase III</fullName>
    </alternativeName>
</protein>
<dbReference type="KEGG" id="cna:AB433_09280"/>
<feature type="active site" evidence="12">
    <location>
        <position position="114"/>
    </location>
</feature>
<evidence type="ECO:0000313" key="13">
    <source>
        <dbReference type="EMBL" id="AKM10122.1"/>
    </source>
</evidence>
<keyword evidence="5 12" id="KW-0808">Transferase</keyword>
<dbReference type="PANTHER" id="PTHR43091">
    <property type="entry name" value="3-OXOACYL-[ACYL-CARRIER-PROTEIN] SYNTHASE"/>
    <property type="match status" value="1"/>
</dbReference>
<comment type="pathway">
    <text evidence="1 12">Lipid metabolism; fatty acid biosynthesis.</text>
</comment>
<evidence type="ECO:0000256" key="10">
    <source>
        <dbReference type="ARBA" id="ARBA00023315"/>
    </source>
</evidence>